<dbReference type="RefSeq" id="WP_152889533.1">
    <property type="nucleotide sequence ID" value="NZ_WHJC01000101.1"/>
</dbReference>
<sequence length="137" mass="16072">MFLKELNIEQSTAFLSLLSIFAKVDNVLEKTEEQLINSVFHKLDLSKEEFKPLTYTEAIEAIKKSSQRIINIVYFELIDAALVDENYQIQEVHFIEKLSNDLNISRAKRLEIANYFYNIDKKLGEEELKKEVEKILN</sequence>
<evidence type="ECO:0000313" key="1">
    <source>
        <dbReference type="EMBL" id="MPQ43742.1"/>
    </source>
</evidence>
<organism evidence="1 2">
    <name type="scientific">Clostridium tarantellae</name>
    <dbReference type="NCBI Taxonomy" id="39493"/>
    <lineage>
        <taxon>Bacteria</taxon>
        <taxon>Bacillati</taxon>
        <taxon>Bacillota</taxon>
        <taxon>Clostridia</taxon>
        <taxon>Eubacteriales</taxon>
        <taxon>Clostridiaceae</taxon>
        <taxon>Clostridium</taxon>
    </lineage>
</organism>
<keyword evidence="2" id="KW-1185">Reference proteome</keyword>
<dbReference type="OrthoDB" id="1934251at2"/>
<proteinExistence type="predicted"/>
<dbReference type="Gene3D" id="1.10.3680.10">
    <property type="entry name" value="TerB-like"/>
    <property type="match status" value="1"/>
</dbReference>
<dbReference type="AlphaFoldDB" id="A0A6I1MNB4"/>
<dbReference type="SUPFAM" id="SSF158682">
    <property type="entry name" value="TerB-like"/>
    <property type="match status" value="1"/>
</dbReference>
<evidence type="ECO:0008006" key="3">
    <source>
        <dbReference type="Google" id="ProtNLM"/>
    </source>
</evidence>
<evidence type="ECO:0000313" key="2">
    <source>
        <dbReference type="Proteomes" id="UP000430345"/>
    </source>
</evidence>
<name>A0A6I1MNB4_9CLOT</name>
<accession>A0A6I1MNB4</accession>
<comment type="caution">
    <text evidence="1">The sequence shown here is derived from an EMBL/GenBank/DDBJ whole genome shotgun (WGS) entry which is preliminary data.</text>
</comment>
<reference evidence="1 2" key="1">
    <citation type="submission" date="2019-10" db="EMBL/GenBank/DDBJ databases">
        <title>The Genome Sequence of Clostridium tarantellae Isolated from Fish Brain.</title>
        <authorList>
            <person name="Bano L."/>
            <person name="Kiel M."/>
            <person name="Sales G."/>
            <person name="Doxey A.C."/>
            <person name="Mansfield M.J."/>
            <person name="Schiavone M."/>
            <person name="Rossetto O."/>
            <person name="Pirazzini M."/>
            <person name="Dobrindt U."/>
            <person name="Montecucco C."/>
        </authorList>
    </citation>
    <scope>NUCLEOTIDE SEQUENCE [LARGE SCALE GENOMIC DNA]</scope>
    <source>
        <strain evidence="1 2">DSM 3997</strain>
    </source>
</reference>
<dbReference type="InterPro" id="IPR029024">
    <property type="entry name" value="TerB-like"/>
</dbReference>
<dbReference type="Proteomes" id="UP000430345">
    <property type="component" value="Unassembled WGS sequence"/>
</dbReference>
<dbReference type="EMBL" id="WHJC01000101">
    <property type="protein sequence ID" value="MPQ43742.1"/>
    <property type="molecule type" value="Genomic_DNA"/>
</dbReference>
<protein>
    <recommendedName>
        <fullName evidence="3">Co-chaperone DjlA N-terminal domain-containing protein</fullName>
    </recommendedName>
</protein>
<gene>
    <name evidence="1" type="ORF">GBZ86_08225</name>
</gene>